<evidence type="ECO:0000313" key="3">
    <source>
        <dbReference type="EMBL" id="MEN1761013.1"/>
    </source>
</evidence>
<keyword evidence="1" id="KW-0560">Oxidoreductase</keyword>
<gene>
    <name evidence="3" type="ORF">AAIG11_11035</name>
</gene>
<dbReference type="SUPFAM" id="SSF53720">
    <property type="entry name" value="ALDH-like"/>
    <property type="match status" value="1"/>
</dbReference>
<dbReference type="InterPro" id="IPR016162">
    <property type="entry name" value="Ald_DH_N"/>
</dbReference>
<dbReference type="InterPro" id="IPR016163">
    <property type="entry name" value="Ald_DH_C"/>
</dbReference>
<feature type="domain" description="Aldehyde dehydrogenase" evidence="2">
    <location>
        <begin position="9"/>
        <end position="271"/>
    </location>
</feature>
<protein>
    <submittedName>
        <fullName evidence="3">Aldehyde dehydrogenase family protein</fullName>
    </submittedName>
</protein>
<dbReference type="Proteomes" id="UP001407405">
    <property type="component" value="Unassembled WGS sequence"/>
</dbReference>
<accession>A0ABU9VV14</accession>
<dbReference type="CDD" id="cd07122">
    <property type="entry name" value="ALDH_F20_ACDH"/>
    <property type="match status" value="1"/>
</dbReference>
<dbReference type="RefSeq" id="WP_343186332.1">
    <property type="nucleotide sequence ID" value="NZ_JBCITM010000011.1"/>
</dbReference>
<evidence type="ECO:0000259" key="2">
    <source>
        <dbReference type="Pfam" id="PF00171"/>
    </source>
</evidence>
<dbReference type="InterPro" id="IPR016161">
    <property type="entry name" value="Ald_DH/histidinol_DH"/>
</dbReference>
<dbReference type="Gene3D" id="3.40.605.10">
    <property type="entry name" value="Aldehyde Dehydrogenase, Chain A, domain 1"/>
    <property type="match status" value="1"/>
</dbReference>
<dbReference type="Gene3D" id="3.40.309.10">
    <property type="entry name" value="Aldehyde Dehydrogenase, Chain A, domain 2"/>
    <property type="match status" value="1"/>
</dbReference>
<dbReference type="Pfam" id="PF00171">
    <property type="entry name" value="Aldedh"/>
    <property type="match status" value="1"/>
</dbReference>
<organism evidence="3 4">
    <name type="scientific">Anoxynatronum sibiricum</name>
    <dbReference type="NCBI Taxonomy" id="210623"/>
    <lineage>
        <taxon>Bacteria</taxon>
        <taxon>Bacillati</taxon>
        <taxon>Bacillota</taxon>
        <taxon>Clostridia</taxon>
        <taxon>Eubacteriales</taxon>
        <taxon>Clostridiaceae</taxon>
        <taxon>Anoxynatronum</taxon>
    </lineage>
</organism>
<sequence length="464" mass="50745">MDQMNQEAVEYVAGLIERARKAQEAIEYYSQEQVDELVEALVWNIVKDGPAQEISKMAVEESRMGNYEGKYNKLMAKAKGAVRDMKGKKSVGVIEIDEEKQITKIAKPIGVIGALIPCTNPEATPTVKAAHAIKGRNAIVMSPHPRTKRTNTYIVGLMRETLKRFGAPEDLVIGIEDPTLEISNELMKQCDLVVATGGAGLVHAAYSSGTPAYGVGAGNAVVVIDETADIKDAAEKIRISKTFDFATSCSAENSLIIQKDIYDEFLDALRNEGGYVVNPEEKAKLQAAMWVDGHLNPKIIAQSPQTIAEVADLKIPEDVKFYVVPETGIGAEYPFSGEKLSVVTTAFKYDQFSDAVDLVNTITKFQGMGHSCGIHSFNEEHIMELALKTKVSRMNIRQGMAPANTGNWFNGMPFTTSLGCGSWGGNSVSENITWKHMINTTWVSRPFAPVVPTDEELFGNVMNK</sequence>
<keyword evidence="4" id="KW-1185">Reference proteome</keyword>
<proteinExistence type="predicted"/>
<reference evidence="3 4" key="1">
    <citation type="submission" date="2024-04" db="EMBL/GenBank/DDBJ databases">
        <title>Genome sequencing and metabolic network reconstruction of aminoacids and betaine degradation by Anoxynatronum sibiricum.</title>
        <authorList>
            <person name="Detkova E.N."/>
            <person name="Boltjanskaja Y.V."/>
            <person name="Mardanov A.V."/>
            <person name="Kevbrin V."/>
        </authorList>
    </citation>
    <scope>NUCLEOTIDE SEQUENCE [LARGE SCALE GENOMIC DNA]</scope>
    <source>
        <strain evidence="3 4">Z-7981</strain>
    </source>
</reference>
<name>A0ABU9VV14_9CLOT</name>
<dbReference type="InterPro" id="IPR015590">
    <property type="entry name" value="Aldehyde_DH_dom"/>
</dbReference>
<evidence type="ECO:0000313" key="4">
    <source>
        <dbReference type="Proteomes" id="UP001407405"/>
    </source>
</evidence>
<comment type="caution">
    <text evidence="3">The sequence shown here is derived from an EMBL/GenBank/DDBJ whole genome shotgun (WGS) entry which is preliminary data.</text>
</comment>
<evidence type="ECO:0000256" key="1">
    <source>
        <dbReference type="ARBA" id="ARBA00023002"/>
    </source>
</evidence>
<dbReference type="EMBL" id="JBCITM010000011">
    <property type="protein sequence ID" value="MEN1761013.1"/>
    <property type="molecule type" value="Genomic_DNA"/>
</dbReference>
<dbReference type="PANTHER" id="PTHR11699">
    <property type="entry name" value="ALDEHYDE DEHYDROGENASE-RELATED"/>
    <property type="match status" value="1"/>
</dbReference>